<keyword evidence="10" id="KW-1185">Reference proteome</keyword>
<dbReference type="PANTHER" id="PTHR13257">
    <property type="entry name" value="NUCLEOPORIN NUP84-RELATED"/>
    <property type="match status" value="1"/>
</dbReference>
<dbReference type="GO" id="GO:0006606">
    <property type="term" value="P:protein import into nucleus"/>
    <property type="evidence" value="ECO:0007669"/>
    <property type="project" value="TreeGrafter"/>
</dbReference>
<dbReference type="PANTHER" id="PTHR13257:SF0">
    <property type="entry name" value="NUCLEAR PORE COMPLEX PROTEIN NUP88"/>
    <property type="match status" value="1"/>
</dbReference>
<dbReference type="Pfam" id="PF10168">
    <property type="entry name" value="Nup88"/>
    <property type="match status" value="1"/>
</dbReference>
<reference evidence="9" key="1">
    <citation type="journal article" date="2023" name="bioRxiv">
        <title>Scaffold-level genome assemblies of two parasitoid biocontrol wasps reveal the parthenogenesis mechanism and an associated novel virus.</title>
        <authorList>
            <person name="Inwood S."/>
            <person name="Skelly J."/>
            <person name="Guhlin J."/>
            <person name="Harrop T."/>
            <person name="Goldson S."/>
            <person name="Dearden P."/>
        </authorList>
    </citation>
    <scope>NUCLEOTIDE SEQUENCE</scope>
    <source>
        <strain evidence="9">Irish</strain>
        <tissue evidence="9">Whole body</tissue>
    </source>
</reference>
<keyword evidence="3" id="KW-0509">mRNA transport</keyword>
<proteinExistence type="predicted"/>
<evidence type="ECO:0000256" key="3">
    <source>
        <dbReference type="ARBA" id="ARBA00022816"/>
    </source>
</evidence>
<dbReference type="InterPro" id="IPR019321">
    <property type="entry name" value="Nucleoporin_Nup88"/>
</dbReference>
<evidence type="ECO:0000256" key="8">
    <source>
        <dbReference type="SAM" id="Coils"/>
    </source>
</evidence>
<gene>
    <name evidence="9" type="ORF">PV328_007490</name>
</gene>
<name>A0AA39C8V8_9HYME</name>
<dbReference type="GO" id="GO:0005643">
    <property type="term" value="C:nuclear pore"/>
    <property type="evidence" value="ECO:0007669"/>
    <property type="project" value="UniProtKB-SubCell"/>
</dbReference>
<evidence type="ECO:0000256" key="2">
    <source>
        <dbReference type="ARBA" id="ARBA00022448"/>
    </source>
</evidence>
<dbReference type="EMBL" id="JAQQBS010001423">
    <property type="protein sequence ID" value="KAK0160045.1"/>
    <property type="molecule type" value="Genomic_DNA"/>
</dbReference>
<evidence type="ECO:0000256" key="4">
    <source>
        <dbReference type="ARBA" id="ARBA00022927"/>
    </source>
</evidence>
<evidence type="ECO:0000256" key="7">
    <source>
        <dbReference type="ARBA" id="ARBA00023242"/>
    </source>
</evidence>
<dbReference type="GO" id="GO:0000055">
    <property type="term" value="P:ribosomal large subunit export from nucleus"/>
    <property type="evidence" value="ECO:0007669"/>
    <property type="project" value="InterPro"/>
</dbReference>
<feature type="coiled-coil region" evidence="8">
    <location>
        <begin position="574"/>
        <end position="652"/>
    </location>
</feature>
<evidence type="ECO:0008006" key="11">
    <source>
        <dbReference type="Google" id="ProtNLM"/>
    </source>
</evidence>
<sequence>MQSCTDPLRLNDHNLFKELKCGLSKSEKDTRNILEIRDDILYVWNPENFCILTLNIAATRGKPAQSVPYQKLQPIDPPIFEITNLLINETATLLALWGNLGVVLVELPRRWGKDNAFQGGKDLMCCVNYTLNECNSQLASAEIRRVRWHPGSSNDCHLLVLLSTNIFQLYDCELGNVPKLMKVWKIGPTPSLSPRKNIPTIESLGETGVDFDFVTPTIKVNYCHPENDNNYNWNEIEWGILVLRGDGNVLIVHGNILQSNTTKPSQVRTLSIHPPTVDNYGVDSCSIMCIPTTPPIVIIATATGIIHHAILLHDDEQEEINNTNNESNNKKQPFENLNNTTTGDTLFVFESVEMELGLLFTDNDRKYKCPIHLHRDRENKSRYFCSHNAGIHMITLPIVSELTELLNYPDENLHLFSRNNFSLSSSQYLVCTRMKHTDKGSATPVLGFGLLQQPCPVLITLLHTGIVVDLSVVDLDYFPRIEPMQSTISPSKKMNREPFDNYIRSLLKQESTSQPITKLGIDAKLSGKEAFQLLDRATSVFRTCHFVKHERVRNEIGKKVRALKALKNHQLKELSMLMESKLELQDKAQNLAERYEDIKEKQEKLAQRAEEVLRLVKYKELSSAERAEAAELEELNEKLHTLEIRLNQLKKKDVERSVRSEMNIKSGNKPETVLSIKQHEIIENNLKQTSNDIAAMVAQVKTMERELSL</sequence>
<dbReference type="GO" id="GO:0006406">
    <property type="term" value="P:mRNA export from nucleus"/>
    <property type="evidence" value="ECO:0007669"/>
    <property type="project" value="TreeGrafter"/>
</dbReference>
<dbReference type="GO" id="GO:0017056">
    <property type="term" value="F:structural constituent of nuclear pore"/>
    <property type="evidence" value="ECO:0007669"/>
    <property type="project" value="InterPro"/>
</dbReference>
<organism evidence="9 10">
    <name type="scientific">Microctonus aethiopoides</name>
    <dbReference type="NCBI Taxonomy" id="144406"/>
    <lineage>
        <taxon>Eukaryota</taxon>
        <taxon>Metazoa</taxon>
        <taxon>Ecdysozoa</taxon>
        <taxon>Arthropoda</taxon>
        <taxon>Hexapoda</taxon>
        <taxon>Insecta</taxon>
        <taxon>Pterygota</taxon>
        <taxon>Neoptera</taxon>
        <taxon>Endopterygota</taxon>
        <taxon>Hymenoptera</taxon>
        <taxon>Apocrita</taxon>
        <taxon>Ichneumonoidea</taxon>
        <taxon>Braconidae</taxon>
        <taxon>Euphorinae</taxon>
        <taxon>Microctonus</taxon>
    </lineage>
</organism>
<dbReference type="AlphaFoldDB" id="A0AA39C8V8"/>
<evidence type="ECO:0000256" key="5">
    <source>
        <dbReference type="ARBA" id="ARBA00023010"/>
    </source>
</evidence>
<keyword evidence="6" id="KW-0906">Nuclear pore complex</keyword>
<keyword evidence="2" id="KW-0813">Transport</keyword>
<evidence type="ECO:0000256" key="6">
    <source>
        <dbReference type="ARBA" id="ARBA00023132"/>
    </source>
</evidence>
<evidence type="ECO:0000256" key="1">
    <source>
        <dbReference type="ARBA" id="ARBA00004567"/>
    </source>
</evidence>
<evidence type="ECO:0000313" key="10">
    <source>
        <dbReference type="Proteomes" id="UP001168990"/>
    </source>
</evidence>
<dbReference type="GO" id="GO:0000056">
    <property type="term" value="P:ribosomal small subunit export from nucleus"/>
    <property type="evidence" value="ECO:0007669"/>
    <property type="project" value="InterPro"/>
</dbReference>
<evidence type="ECO:0000313" key="9">
    <source>
        <dbReference type="EMBL" id="KAK0160045.1"/>
    </source>
</evidence>
<keyword evidence="5" id="KW-0811">Translocation</keyword>
<comment type="caution">
    <text evidence="9">The sequence shown here is derived from an EMBL/GenBank/DDBJ whole genome shotgun (WGS) entry which is preliminary data.</text>
</comment>
<comment type="subcellular location">
    <subcellularLocation>
        <location evidence="1">Nucleus</location>
        <location evidence="1">Nuclear pore complex</location>
    </subcellularLocation>
</comment>
<dbReference type="Proteomes" id="UP001168990">
    <property type="component" value="Unassembled WGS sequence"/>
</dbReference>
<keyword evidence="7" id="KW-0539">Nucleus</keyword>
<protein>
    <recommendedName>
        <fullName evidence="11">Nuclear pore complex protein Nup88</fullName>
    </recommendedName>
</protein>
<dbReference type="InterPro" id="IPR037700">
    <property type="entry name" value="NUP88/NUP82"/>
</dbReference>
<accession>A0AA39C8V8</accession>
<keyword evidence="8" id="KW-0175">Coiled coil</keyword>
<reference evidence="9" key="2">
    <citation type="submission" date="2023-03" db="EMBL/GenBank/DDBJ databases">
        <authorList>
            <person name="Inwood S.N."/>
            <person name="Skelly J.G."/>
            <person name="Guhlin J."/>
            <person name="Harrop T.W.R."/>
            <person name="Goldson S.G."/>
            <person name="Dearden P.K."/>
        </authorList>
    </citation>
    <scope>NUCLEOTIDE SEQUENCE</scope>
    <source>
        <strain evidence="9">Irish</strain>
        <tissue evidence="9">Whole body</tissue>
    </source>
</reference>
<keyword evidence="4" id="KW-0653">Protein transport</keyword>